<dbReference type="InterPro" id="IPR016032">
    <property type="entry name" value="Sig_transdc_resp-reg_C-effctor"/>
</dbReference>
<feature type="region of interest" description="Disordered" evidence="1">
    <location>
        <begin position="1"/>
        <end position="25"/>
    </location>
</feature>
<dbReference type="InterPro" id="IPR036388">
    <property type="entry name" value="WH-like_DNA-bd_sf"/>
</dbReference>
<reference evidence="3 4" key="1">
    <citation type="submission" date="2024-10" db="EMBL/GenBank/DDBJ databases">
        <title>The Natural Products Discovery Center: Release of the First 8490 Sequenced Strains for Exploring Actinobacteria Biosynthetic Diversity.</title>
        <authorList>
            <person name="Kalkreuter E."/>
            <person name="Kautsar S.A."/>
            <person name="Yang D."/>
            <person name="Bader C.D."/>
            <person name="Teijaro C.N."/>
            <person name="Fluegel L."/>
            <person name="Davis C.M."/>
            <person name="Simpson J.R."/>
            <person name="Lauterbach L."/>
            <person name="Steele A.D."/>
            <person name="Gui C."/>
            <person name="Meng S."/>
            <person name="Li G."/>
            <person name="Viehrig K."/>
            <person name="Ye F."/>
            <person name="Su P."/>
            <person name="Kiefer A.F."/>
            <person name="Nichols A."/>
            <person name="Cepeda A.J."/>
            <person name="Yan W."/>
            <person name="Fan B."/>
            <person name="Jiang Y."/>
            <person name="Adhikari A."/>
            <person name="Zheng C.-J."/>
            <person name="Schuster L."/>
            <person name="Cowan T.M."/>
            <person name="Smanski M.J."/>
            <person name="Chevrette M.G."/>
            <person name="De Carvalho L.P.S."/>
            <person name="Shen B."/>
        </authorList>
    </citation>
    <scope>NUCLEOTIDE SEQUENCE [LARGE SCALE GENOMIC DNA]</scope>
    <source>
        <strain evidence="3 4">NPDC019275</strain>
    </source>
</reference>
<dbReference type="InterPro" id="IPR000792">
    <property type="entry name" value="Tscrpt_reg_LuxR_C"/>
</dbReference>
<dbReference type="EMBL" id="JBIRYO010000001">
    <property type="protein sequence ID" value="MFI2472268.1"/>
    <property type="molecule type" value="Genomic_DNA"/>
</dbReference>
<comment type="caution">
    <text evidence="3">The sequence shown here is derived from an EMBL/GenBank/DDBJ whole genome shotgun (WGS) entry which is preliminary data.</text>
</comment>
<evidence type="ECO:0000313" key="4">
    <source>
        <dbReference type="Proteomes" id="UP001611415"/>
    </source>
</evidence>
<dbReference type="SUPFAM" id="SSF46894">
    <property type="entry name" value="C-terminal effector domain of the bipartite response regulators"/>
    <property type="match status" value="1"/>
</dbReference>
<dbReference type="Gene3D" id="1.10.10.10">
    <property type="entry name" value="Winged helix-like DNA-binding domain superfamily/Winged helix DNA-binding domain"/>
    <property type="match status" value="1"/>
</dbReference>
<dbReference type="Proteomes" id="UP001611415">
    <property type="component" value="Unassembled WGS sequence"/>
</dbReference>
<accession>A0ABW7WTV3</accession>
<feature type="compositionally biased region" description="Polar residues" evidence="1">
    <location>
        <begin position="1"/>
        <end position="10"/>
    </location>
</feature>
<dbReference type="RefSeq" id="WP_397090733.1">
    <property type="nucleotide sequence ID" value="NZ_JBIRYO010000001.1"/>
</dbReference>
<dbReference type="Pfam" id="PF00196">
    <property type="entry name" value="GerE"/>
    <property type="match status" value="1"/>
</dbReference>
<feature type="domain" description="HTH luxR-type" evidence="2">
    <location>
        <begin position="21"/>
        <end position="49"/>
    </location>
</feature>
<evidence type="ECO:0000259" key="2">
    <source>
        <dbReference type="Pfam" id="PF00196"/>
    </source>
</evidence>
<sequence>MAIARSTNSRRANEKSCGSWPKGRSNRAIGTALFLGERTVEAHVRSIFVELGPRPEPDDHRRVLAVPTYLRAES</sequence>
<evidence type="ECO:0000313" key="3">
    <source>
        <dbReference type="EMBL" id="MFI2472268.1"/>
    </source>
</evidence>
<protein>
    <submittedName>
        <fullName evidence="3">LuxR C-terminal-related transcriptional regulator</fullName>
    </submittedName>
</protein>
<organism evidence="3 4">
    <name type="scientific">Nocardia xishanensis</name>
    <dbReference type="NCBI Taxonomy" id="238964"/>
    <lineage>
        <taxon>Bacteria</taxon>
        <taxon>Bacillati</taxon>
        <taxon>Actinomycetota</taxon>
        <taxon>Actinomycetes</taxon>
        <taxon>Mycobacteriales</taxon>
        <taxon>Nocardiaceae</taxon>
        <taxon>Nocardia</taxon>
    </lineage>
</organism>
<keyword evidence="4" id="KW-1185">Reference proteome</keyword>
<evidence type="ECO:0000256" key="1">
    <source>
        <dbReference type="SAM" id="MobiDB-lite"/>
    </source>
</evidence>
<gene>
    <name evidence="3" type="ORF">ACH49W_02730</name>
</gene>
<name>A0ABW7WTV3_9NOCA</name>
<proteinExistence type="predicted"/>